<evidence type="ECO:0000313" key="1">
    <source>
        <dbReference type="EMBL" id="KZO98816.1"/>
    </source>
</evidence>
<accession>A0A167PI28</accession>
<dbReference type="OrthoDB" id="10613396at2759"/>
<organism evidence="1 2">
    <name type="scientific">Calocera viscosa (strain TUFC12733)</name>
    <dbReference type="NCBI Taxonomy" id="1330018"/>
    <lineage>
        <taxon>Eukaryota</taxon>
        <taxon>Fungi</taxon>
        <taxon>Dikarya</taxon>
        <taxon>Basidiomycota</taxon>
        <taxon>Agaricomycotina</taxon>
        <taxon>Dacrymycetes</taxon>
        <taxon>Dacrymycetales</taxon>
        <taxon>Dacrymycetaceae</taxon>
        <taxon>Calocera</taxon>
    </lineage>
</organism>
<dbReference type="Proteomes" id="UP000076738">
    <property type="component" value="Unassembled WGS sequence"/>
</dbReference>
<dbReference type="EMBL" id="KV417274">
    <property type="protein sequence ID" value="KZO98816.1"/>
    <property type="molecule type" value="Genomic_DNA"/>
</dbReference>
<evidence type="ECO:0000313" key="2">
    <source>
        <dbReference type="Proteomes" id="UP000076738"/>
    </source>
</evidence>
<keyword evidence="2" id="KW-1185">Reference proteome</keyword>
<proteinExistence type="predicted"/>
<dbReference type="AlphaFoldDB" id="A0A167PI28"/>
<name>A0A167PI28_CALVF</name>
<reference evidence="1 2" key="1">
    <citation type="journal article" date="2016" name="Mol. Biol. Evol.">
        <title>Comparative Genomics of Early-Diverging Mushroom-Forming Fungi Provides Insights into the Origins of Lignocellulose Decay Capabilities.</title>
        <authorList>
            <person name="Nagy L.G."/>
            <person name="Riley R."/>
            <person name="Tritt A."/>
            <person name="Adam C."/>
            <person name="Daum C."/>
            <person name="Floudas D."/>
            <person name="Sun H."/>
            <person name="Yadav J.S."/>
            <person name="Pangilinan J."/>
            <person name="Larsson K.H."/>
            <person name="Matsuura K."/>
            <person name="Barry K."/>
            <person name="Labutti K."/>
            <person name="Kuo R."/>
            <person name="Ohm R.A."/>
            <person name="Bhattacharya S.S."/>
            <person name="Shirouzu T."/>
            <person name="Yoshinaga Y."/>
            <person name="Martin F.M."/>
            <person name="Grigoriev I.V."/>
            <person name="Hibbett D.S."/>
        </authorList>
    </citation>
    <scope>NUCLEOTIDE SEQUENCE [LARGE SCALE GENOMIC DNA]</scope>
    <source>
        <strain evidence="1 2">TUFC12733</strain>
    </source>
</reference>
<protein>
    <submittedName>
        <fullName evidence="1">Uncharacterized protein</fullName>
    </submittedName>
</protein>
<gene>
    <name evidence="1" type="ORF">CALVIDRAFT_596436</name>
</gene>
<sequence length="156" mass="16937">MSSLVALSQLPLGALYALSPEWALPVSIGEGCLLYMYADCYPSSVPFLAGSTLLRTLLLLSLSSDPVLVAQTLVGLAVGLFLGNCVAGGERDGQVCLGCLSERWWDGGLGGAKGLSGWGWGGWQLGWRWEWDELEERALGGRREGEEPFWVWEEPF</sequence>